<comment type="caution">
    <text evidence="1">The sequence shown here is derived from an EMBL/GenBank/DDBJ whole genome shotgun (WGS) entry which is preliminary data.</text>
</comment>
<organism evidence="1 2">
    <name type="scientific">Candidatus Woesebacteria bacterium RBG_16_39_8b</name>
    <dbReference type="NCBI Taxonomy" id="1802482"/>
    <lineage>
        <taxon>Bacteria</taxon>
        <taxon>Candidatus Woeseibacteriota</taxon>
    </lineage>
</organism>
<accession>A0A1F7XE67</accession>
<protein>
    <submittedName>
        <fullName evidence="1">Uncharacterized protein</fullName>
    </submittedName>
</protein>
<sequence length="132" mass="15687">MLKESMVERGEDVIPFFPCMANASKDCINCRFLGSNIENFRKLRWNQYVRYIFSHEVADDPPTIEQLIELLVRMDEFPYIHSEAFERLIPMTGELKKMGETITRHRRKFVEKMSRIEELGLRCPILESENDQ</sequence>
<dbReference type="EMBL" id="MGFU01000019">
    <property type="protein sequence ID" value="OGM12645.1"/>
    <property type="molecule type" value="Genomic_DNA"/>
</dbReference>
<name>A0A1F7XE67_9BACT</name>
<evidence type="ECO:0000313" key="1">
    <source>
        <dbReference type="EMBL" id="OGM12645.1"/>
    </source>
</evidence>
<dbReference type="AlphaFoldDB" id="A0A1F7XE67"/>
<gene>
    <name evidence="1" type="ORF">A2V80_01210</name>
</gene>
<reference evidence="1 2" key="1">
    <citation type="journal article" date="2016" name="Nat. Commun.">
        <title>Thousands of microbial genomes shed light on interconnected biogeochemical processes in an aquifer system.</title>
        <authorList>
            <person name="Anantharaman K."/>
            <person name="Brown C.T."/>
            <person name="Hug L.A."/>
            <person name="Sharon I."/>
            <person name="Castelle C.J."/>
            <person name="Probst A.J."/>
            <person name="Thomas B.C."/>
            <person name="Singh A."/>
            <person name="Wilkins M.J."/>
            <person name="Karaoz U."/>
            <person name="Brodie E.L."/>
            <person name="Williams K.H."/>
            <person name="Hubbard S.S."/>
            <person name="Banfield J.F."/>
        </authorList>
    </citation>
    <scope>NUCLEOTIDE SEQUENCE [LARGE SCALE GENOMIC DNA]</scope>
</reference>
<dbReference type="Proteomes" id="UP000179013">
    <property type="component" value="Unassembled WGS sequence"/>
</dbReference>
<proteinExistence type="predicted"/>
<evidence type="ECO:0000313" key="2">
    <source>
        <dbReference type="Proteomes" id="UP000179013"/>
    </source>
</evidence>